<dbReference type="GO" id="GO:0046961">
    <property type="term" value="F:proton-transporting ATPase activity, rotational mechanism"/>
    <property type="evidence" value="ECO:0007669"/>
    <property type="project" value="InterPro"/>
</dbReference>
<dbReference type="Gene3D" id="1.25.10.10">
    <property type="entry name" value="Leucine-rich Repeat Variant"/>
    <property type="match status" value="2"/>
</dbReference>
<dbReference type="InterPro" id="IPR038497">
    <property type="entry name" value="ATPase_V1-cplx_hsu_C_sf"/>
</dbReference>
<dbReference type="CDD" id="cd00256">
    <property type="entry name" value="VATPase_H"/>
    <property type="match status" value="1"/>
</dbReference>
<keyword evidence="4" id="KW-0406">Ion transport</keyword>
<name>A0AAW0K4W3_MYOGA</name>
<dbReference type="Pfam" id="PF11698">
    <property type="entry name" value="V-ATPase_H_C"/>
    <property type="match status" value="1"/>
</dbReference>
<dbReference type="PANTHER" id="PTHR10698">
    <property type="entry name" value="V-TYPE PROTON ATPASE SUBUNIT H"/>
    <property type="match status" value="1"/>
</dbReference>
<keyword evidence="2" id="KW-0813">Transport</keyword>
<accession>A0AAW0K4W3</accession>
<protein>
    <recommendedName>
        <fullName evidence="6">ATPase V1 complex subunit H C-terminal domain-containing protein</fullName>
    </recommendedName>
</protein>
<dbReference type="InterPro" id="IPR016024">
    <property type="entry name" value="ARM-type_fold"/>
</dbReference>
<evidence type="ECO:0000256" key="4">
    <source>
        <dbReference type="ARBA" id="ARBA00023065"/>
    </source>
</evidence>
<dbReference type="EMBL" id="JBBHLL010000006">
    <property type="protein sequence ID" value="KAK7833624.1"/>
    <property type="molecule type" value="Genomic_DNA"/>
</dbReference>
<dbReference type="AlphaFoldDB" id="A0AAW0K4W3"/>
<evidence type="ECO:0000313" key="7">
    <source>
        <dbReference type="EMBL" id="KAK7833624.1"/>
    </source>
</evidence>
<reference evidence="7 8" key="1">
    <citation type="journal article" date="2023" name="bioRxiv">
        <title>Conserved and derived expression patterns and positive selection on dental genes reveal complex evolutionary context of ever-growing rodent molars.</title>
        <authorList>
            <person name="Calamari Z.T."/>
            <person name="Song A."/>
            <person name="Cohen E."/>
            <person name="Akter M."/>
            <person name="Roy R.D."/>
            <person name="Hallikas O."/>
            <person name="Christensen M.M."/>
            <person name="Li P."/>
            <person name="Marangoni P."/>
            <person name="Jernvall J."/>
            <person name="Klein O.D."/>
        </authorList>
    </citation>
    <scope>NUCLEOTIDE SEQUENCE [LARGE SCALE GENOMIC DNA]</scope>
    <source>
        <strain evidence="7">V071</strain>
    </source>
</reference>
<dbReference type="InterPro" id="IPR011989">
    <property type="entry name" value="ARM-like"/>
</dbReference>
<dbReference type="InterPro" id="IPR011987">
    <property type="entry name" value="ATPase_V1-cplx_hsu_C"/>
</dbReference>
<sequence length="452" mass="51760">GPLGFRPPQRSRARAHVPDAAVTVQLFRLPASERLTSAAESPPLCSGSAVAAEPRSSTAARPPTPSRPRRCPGAVDAAVPTNIIAAKAAEVRANKVNWQSYLQGQMISAEDCEFIQRFEMKRSSEEKQEMLQTEGSQENHQRVSIFFDYAKRSKSTAWPYFLPMLNRQDPFTVHMSSQYVQCVAGCLQLMLRVNEYRFAWVEADGVNCIMGVLSNKCGFQLQYQMIFSIWLLAFSPQMCEHLRRYNIIPVLSDILQESVKEKVTRIILAAFRNFLEKSTERETRQEYALAMIQCKVLKQLENLEQQNSFDEYSSELKSGRLEWSPVHKSEKFWRENAVRLNEKNYELLKILTKLLEVSDDPQVLAVAAHDVGEYVRHYPRGKRVIEQLGGKQLVMNHMHHEDQQVRYNALLAVQKLMVHNWYALASVSCGRCSASSHIYSKNFYAIMPANYW</sequence>
<comment type="caution">
    <text evidence="7">The sequence shown here is derived from an EMBL/GenBank/DDBJ whole genome shotgun (WGS) entry which is preliminary data.</text>
</comment>
<dbReference type="GO" id="GO:0005765">
    <property type="term" value="C:lysosomal membrane"/>
    <property type="evidence" value="ECO:0007669"/>
    <property type="project" value="TreeGrafter"/>
</dbReference>
<feature type="domain" description="ATPase V1 complex subunit H C-terminal" evidence="6">
    <location>
        <begin position="306"/>
        <end position="421"/>
    </location>
</feature>
<dbReference type="PANTHER" id="PTHR10698:SF0">
    <property type="entry name" value="V-TYPE PROTON ATPASE SUBUNIT H"/>
    <property type="match status" value="1"/>
</dbReference>
<evidence type="ECO:0000259" key="6">
    <source>
        <dbReference type="Pfam" id="PF11698"/>
    </source>
</evidence>
<dbReference type="FunFam" id="1.25.40.150:FF:000001">
    <property type="entry name" value="V-type proton ATPase subunit H"/>
    <property type="match status" value="1"/>
</dbReference>
<evidence type="ECO:0000313" key="8">
    <source>
        <dbReference type="Proteomes" id="UP001488838"/>
    </source>
</evidence>
<comment type="similarity">
    <text evidence="1">Belongs to the V-ATPase H subunit family.</text>
</comment>
<dbReference type="SUPFAM" id="SSF48371">
    <property type="entry name" value="ARM repeat"/>
    <property type="match status" value="1"/>
</dbReference>
<keyword evidence="3" id="KW-0375">Hydrogen ion transport</keyword>
<evidence type="ECO:0000256" key="1">
    <source>
        <dbReference type="ARBA" id="ARBA00008613"/>
    </source>
</evidence>
<evidence type="ECO:0000256" key="2">
    <source>
        <dbReference type="ARBA" id="ARBA00022448"/>
    </source>
</evidence>
<evidence type="ECO:0000256" key="5">
    <source>
        <dbReference type="SAM" id="MobiDB-lite"/>
    </source>
</evidence>
<dbReference type="Pfam" id="PF03224">
    <property type="entry name" value="V-ATPase_H_N"/>
    <property type="match status" value="1"/>
</dbReference>
<evidence type="ECO:0000256" key="3">
    <source>
        <dbReference type="ARBA" id="ARBA00022781"/>
    </source>
</evidence>
<proteinExistence type="inferred from homology"/>
<dbReference type="Gene3D" id="1.25.40.150">
    <property type="entry name" value="V-type ATPase, subunit H, C-terminal domain"/>
    <property type="match status" value="1"/>
</dbReference>
<feature type="non-terminal residue" evidence="7">
    <location>
        <position position="1"/>
    </location>
</feature>
<dbReference type="Proteomes" id="UP001488838">
    <property type="component" value="Unassembled WGS sequence"/>
</dbReference>
<gene>
    <name evidence="7" type="ORF">U0070_020645</name>
</gene>
<dbReference type="InterPro" id="IPR004908">
    <property type="entry name" value="ATPase_V1-cplx_hsu"/>
</dbReference>
<keyword evidence="8" id="KW-1185">Reference proteome</keyword>
<organism evidence="7 8">
    <name type="scientific">Myodes glareolus</name>
    <name type="common">Bank vole</name>
    <name type="synonym">Clethrionomys glareolus</name>
    <dbReference type="NCBI Taxonomy" id="447135"/>
    <lineage>
        <taxon>Eukaryota</taxon>
        <taxon>Metazoa</taxon>
        <taxon>Chordata</taxon>
        <taxon>Craniata</taxon>
        <taxon>Vertebrata</taxon>
        <taxon>Euteleostomi</taxon>
        <taxon>Mammalia</taxon>
        <taxon>Eutheria</taxon>
        <taxon>Euarchontoglires</taxon>
        <taxon>Glires</taxon>
        <taxon>Rodentia</taxon>
        <taxon>Myomorpha</taxon>
        <taxon>Muroidea</taxon>
        <taxon>Cricetidae</taxon>
        <taxon>Arvicolinae</taxon>
        <taxon>Myodes</taxon>
    </lineage>
</organism>
<feature type="region of interest" description="Disordered" evidence="5">
    <location>
        <begin position="36"/>
        <end position="72"/>
    </location>
</feature>
<dbReference type="GO" id="GO:0000221">
    <property type="term" value="C:vacuolar proton-transporting V-type ATPase, V1 domain"/>
    <property type="evidence" value="ECO:0007669"/>
    <property type="project" value="InterPro"/>
</dbReference>